<dbReference type="Proteomes" id="UP001329825">
    <property type="component" value="Chromosome 9"/>
</dbReference>
<dbReference type="RefSeq" id="XP_062794491.1">
    <property type="nucleotide sequence ID" value="XM_062938440.1"/>
</dbReference>
<protein>
    <submittedName>
        <fullName evidence="1">Uncharacterized protein</fullName>
    </submittedName>
</protein>
<name>A0ABZ1D818_9TREE</name>
<evidence type="ECO:0000313" key="2">
    <source>
        <dbReference type="Proteomes" id="UP001329825"/>
    </source>
</evidence>
<gene>
    <name evidence="1" type="ORF">IL334_006743</name>
</gene>
<reference evidence="1 2" key="1">
    <citation type="submission" date="2024-01" db="EMBL/GenBank/DDBJ databases">
        <title>Comparative genomics of Cryptococcus and Kwoniella reveals pathogenesis evolution and contrasting modes of karyotype evolution via chromosome fusion or intercentromeric recombination.</title>
        <authorList>
            <person name="Coelho M.A."/>
            <person name="David-Palma M."/>
            <person name="Shea T."/>
            <person name="Bowers K."/>
            <person name="McGinley-Smith S."/>
            <person name="Mohammad A.W."/>
            <person name="Gnirke A."/>
            <person name="Yurkov A.M."/>
            <person name="Nowrousian M."/>
            <person name="Sun S."/>
            <person name="Cuomo C.A."/>
            <person name="Heitman J."/>
        </authorList>
    </citation>
    <scope>NUCLEOTIDE SEQUENCE [LARGE SCALE GENOMIC DNA]</scope>
    <source>
        <strain evidence="1">CBS 11374</strain>
    </source>
</reference>
<dbReference type="EMBL" id="CP141889">
    <property type="protein sequence ID" value="WRT69752.1"/>
    <property type="molecule type" value="Genomic_DNA"/>
</dbReference>
<dbReference type="GeneID" id="87958873"/>
<organism evidence="1 2">
    <name type="scientific">Kwoniella shivajii</name>
    <dbReference type="NCBI Taxonomy" id="564305"/>
    <lineage>
        <taxon>Eukaryota</taxon>
        <taxon>Fungi</taxon>
        <taxon>Dikarya</taxon>
        <taxon>Basidiomycota</taxon>
        <taxon>Agaricomycotina</taxon>
        <taxon>Tremellomycetes</taxon>
        <taxon>Tremellales</taxon>
        <taxon>Cryptococcaceae</taxon>
        <taxon>Kwoniella</taxon>
    </lineage>
</organism>
<keyword evidence="2" id="KW-1185">Reference proteome</keyword>
<evidence type="ECO:0000313" key="1">
    <source>
        <dbReference type="EMBL" id="WRT69752.1"/>
    </source>
</evidence>
<proteinExistence type="predicted"/>
<accession>A0ABZ1D818</accession>
<sequence length="340" mass="38542">MSTAINASTWATIDAIPLDFESREEYLMPRPIQSSNVKATHLLSFLTEPPSDTDPGGGTMIEGPTIPIEDYQCFRQGFTEPVTFTMYPETFRDTVFNSKKVINSVLRVSNFFCHHQSRTDPAPFYYSFDNLELGDKERSYEKVDSEVSRNYNFTLSYLPDDIKSEFIQDDILKPFRSVEFTIDLSNNTEDHLLESFKQDHPENVDVTGKLVSLPVNELVAGVDGISQQSFAYEGSWISTGLNLSLNVDSPNTRTTLEGDEDAVKDKLRSLLQDRRFTIPAVSSLIVEGDDMSDALRRRIRQEHVDQAAGQNRGTANELDRRRFMLAEYQEALSEQLHGPL</sequence>